<dbReference type="EMBL" id="JACBZT010000001">
    <property type="protein sequence ID" value="NYJ07958.1"/>
    <property type="molecule type" value="Genomic_DNA"/>
</dbReference>
<dbReference type="Proteomes" id="UP000541969">
    <property type="component" value="Unassembled WGS sequence"/>
</dbReference>
<keyword evidence="1" id="KW-1133">Transmembrane helix</keyword>
<feature type="transmembrane region" description="Helical" evidence="1">
    <location>
        <begin position="131"/>
        <end position="150"/>
    </location>
</feature>
<evidence type="ECO:0000313" key="2">
    <source>
        <dbReference type="EMBL" id="NYJ07958.1"/>
    </source>
</evidence>
<keyword evidence="1" id="KW-0812">Transmembrane</keyword>
<comment type="caution">
    <text evidence="2">The sequence shown here is derived from an EMBL/GenBank/DDBJ whole genome shotgun (WGS) entry which is preliminary data.</text>
</comment>
<proteinExistence type="predicted"/>
<feature type="transmembrane region" description="Helical" evidence="1">
    <location>
        <begin position="102"/>
        <end position="119"/>
    </location>
</feature>
<feature type="transmembrane region" description="Helical" evidence="1">
    <location>
        <begin position="34"/>
        <end position="51"/>
    </location>
</feature>
<sequence length="186" mass="18888">MATTAALAVVLAMLAGQRWQLPLRTAGSVSHVPQSLVCFLLVCAGACLWAAGKATRPAETFRSPTAAQLWWVLTAGAAVVSITAALSLAADAGAHLQPTVLLARWLVPFVPAVLAGVLARRDGRGARIRAALGTGAVTLPLFAVGWALYASPAGVALATADVVSMVLLAGAAPFALAVAFVAAERR</sequence>
<protein>
    <submittedName>
        <fullName evidence="2">Uncharacterized protein</fullName>
    </submittedName>
</protein>
<organism evidence="2 3">
    <name type="scientific">Petropleomorpha daqingensis</name>
    <dbReference type="NCBI Taxonomy" id="2026353"/>
    <lineage>
        <taxon>Bacteria</taxon>
        <taxon>Bacillati</taxon>
        <taxon>Actinomycetota</taxon>
        <taxon>Actinomycetes</taxon>
        <taxon>Geodermatophilales</taxon>
        <taxon>Geodermatophilaceae</taxon>
        <taxon>Petropleomorpha</taxon>
    </lineage>
</organism>
<name>A0A853CP21_9ACTN</name>
<dbReference type="AlphaFoldDB" id="A0A853CP21"/>
<feature type="transmembrane region" description="Helical" evidence="1">
    <location>
        <begin position="162"/>
        <end position="183"/>
    </location>
</feature>
<feature type="transmembrane region" description="Helical" evidence="1">
    <location>
        <begin position="71"/>
        <end position="90"/>
    </location>
</feature>
<evidence type="ECO:0000256" key="1">
    <source>
        <dbReference type="SAM" id="Phobius"/>
    </source>
</evidence>
<dbReference type="RefSeq" id="WP_179720189.1">
    <property type="nucleotide sequence ID" value="NZ_JACBZT010000001.1"/>
</dbReference>
<reference evidence="2 3" key="1">
    <citation type="submission" date="2020-07" db="EMBL/GenBank/DDBJ databases">
        <title>Sequencing the genomes of 1000 actinobacteria strains.</title>
        <authorList>
            <person name="Klenk H.-P."/>
        </authorList>
    </citation>
    <scope>NUCLEOTIDE SEQUENCE [LARGE SCALE GENOMIC DNA]</scope>
    <source>
        <strain evidence="2 3">DSM 104001</strain>
    </source>
</reference>
<gene>
    <name evidence="2" type="ORF">GGQ55_004236</name>
</gene>
<keyword evidence="3" id="KW-1185">Reference proteome</keyword>
<accession>A0A853CP21</accession>
<evidence type="ECO:0000313" key="3">
    <source>
        <dbReference type="Proteomes" id="UP000541969"/>
    </source>
</evidence>
<keyword evidence="1" id="KW-0472">Membrane</keyword>